<keyword evidence="1" id="KW-0812">Transmembrane</keyword>
<evidence type="ECO:0000259" key="2">
    <source>
        <dbReference type="Pfam" id="PF06580"/>
    </source>
</evidence>
<dbReference type="PANTHER" id="PTHR34220">
    <property type="entry name" value="SENSOR HISTIDINE KINASE YPDA"/>
    <property type="match status" value="1"/>
</dbReference>
<reference evidence="3 4" key="1">
    <citation type="submission" date="2018-11" db="EMBL/GenBank/DDBJ databases">
        <authorList>
            <person name="Zhou Z."/>
            <person name="Wang G."/>
        </authorList>
    </citation>
    <scope>NUCLEOTIDE SEQUENCE [LARGE SCALE GENOMIC DNA]</scope>
    <source>
        <strain evidence="3 4">KCTC52004</strain>
    </source>
</reference>
<dbReference type="EMBL" id="RQJO01000007">
    <property type="protein sequence ID" value="RRB06617.1"/>
    <property type="molecule type" value="Genomic_DNA"/>
</dbReference>
<feature type="domain" description="Signal transduction histidine kinase internal region" evidence="2">
    <location>
        <begin position="159"/>
        <end position="235"/>
    </location>
</feature>
<dbReference type="PANTHER" id="PTHR34220:SF7">
    <property type="entry name" value="SENSOR HISTIDINE KINASE YPDA"/>
    <property type="match status" value="1"/>
</dbReference>
<dbReference type="Pfam" id="PF06580">
    <property type="entry name" value="His_kinase"/>
    <property type="match status" value="1"/>
</dbReference>
<feature type="transmembrane region" description="Helical" evidence="1">
    <location>
        <begin position="42"/>
        <end position="63"/>
    </location>
</feature>
<dbReference type="GO" id="GO:0000155">
    <property type="term" value="F:phosphorelay sensor kinase activity"/>
    <property type="evidence" value="ECO:0007669"/>
    <property type="project" value="InterPro"/>
</dbReference>
<evidence type="ECO:0000313" key="3">
    <source>
        <dbReference type="EMBL" id="RRB06617.1"/>
    </source>
</evidence>
<accession>A0A3P1BZV7</accession>
<keyword evidence="1" id="KW-1133">Transmembrane helix</keyword>
<feature type="transmembrane region" description="Helical" evidence="1">
    <location>
        <begin position="116"/>
        <end position="138"/>
    </location>
</feature>
<feature type="transmembrane region" description="Helical" evidence="1">
    <location>
        <begin position="12"/>
        <end position="30"/>
    </location>
</feature>
<dbReference type="OrthoDB" id="9809908at2"/>
<protein>
    <submittedName>
        <fullName evidence="3">Sensor protein lytS</fullName>
    </submittedName>
</protein>
<keyword evidence="4" id="KW-1185">Reference proteome</keyword>
<keyword evidence="1" id="KW-0472">Membrane</keyword>
<sequence length="359" mass="41124">MNQWARFDRTDVLVVAINFPAVFIANYVIFGNRYVSDMTLFLGSSAVICVLAILLSVSLTLWMKYLRFRYTHLNQFSKRLLYSVFVYVVGTSLMVLSLFGLYHWLDYPYNLNTLPWILMIGFVTNIISAGLHESVYTYNQWLRSEQREYRLKHLHMQQQLDVLKQQVNPHFLFNSLNSLISLIGENPQQAEIFAEELSTVYRYVLRANEENLTELKSELGFVQSYAHLLKTRYGNGLTIDLRIDADAQSYRIPPLTLQLLIENAVKHNIVMADQPLTIRIETIPDGWIQVTNNLQRKPSRVLSNGVGLSNILAKYTMLGQVVPTIQENDGQFTVKLPLLAKISSPIVAGTEPNSTPKPY</sequence>
<comment type="caution">
    <text evidence="3">The sequence shown here is derived from an EMBL/GenBank/DDBJ whole genome shotgun (WGS) entry which is preliminary data.</text>
</comment>
<gene>
    <name evidence="3" type="ORF">EHT25_02130</name>
</gene>
<proteinExistence type="predicted"/>
<dbReference type="GO" id="GO:0016020">
    <property type="term" value="C:membrane"/>
    <property type="evidence" value="ECO:0007669"/>
    <property type="project" value="InterPro"/>
</dbReference>
<dbReference type="RefSeq" id="WP_124869934.1">
    <property type="nucleotide sequence ID" value="NZ_RQJO01000007.1"/>
</dbReference>
<dbReference type="Proteomes" id="UP000271925">
    <property type="component" value="Unassembled WGS sequence"/>
</dbReference>
<name>A0A3P1BZV7_9BACT</name>
<feature type="transmembrane region" description="Helical" evidence="1">
    <location>
        <begin position="84"/>
        <end position="104"/>
    </location>
</feature>
<evidence type="ECO:0000313" key="4">
    <source>
        <dbReference type="Proteomes" id="UP000271925"/>
    </source>
</evidence>
<dbReference type="InterPro" id="IPR050640">
    <property type="entry name" value="Bact_2-comp_sensor_kinase"/>
</dbReference>
<dbReference type="AlphaFoldDB" id="A0A3P1BZV7"/>
<organism evidence="3 4">
    <name type="scientific">Larkinella rosea</name>
    <dbReference type="NCBI Taxonomy" id="2025312"/>
    <lineage>
        <taxon>Bacteria</taxon>
        <taxon>Pseudomonadati</taxon>
        <taxon>Bacteroidota</taxon>
        <taxon>Cytophagia</taxon>
        <taxon>Cytophagales</taxon>
        <taxon>Spirosomataceae</taxon>
        <taxon>Larkinella</taxon>
    </lineage>
</organism>
<evidence type="ECO:0000256" key="1">
    <source>
        <dbReference type="SAM" id="Phobius"/>
    </source>
</evidence>
<dbReference type="InterPro" id="IPR010559">
    <property type="entry name" value="Sig_transdc_His_kin_internal"/>
</dbReference>